<feature type="transmembrane region" description="Helical" evidence="7">
    <location>
        <begin position="80"/>
        <end position="98"/>
    </location>
</feature>
<dbReference type="SUPFAM" id="SSF56281">
    <property type="entry name" value="Metallo-hydrolase/oxidoreductase"/>
    <property type="match status" value="1"/>
</dbReference>
<evidence type="ECO:0000256" key="2">
    <source>
        <dbReference type="ARBA" id="ARBA00022475"/>
    </source>
</evidence>
<dbReference type="EMBL" id="BAAABM010000004">
    <property type="protein sequence ID" value="GAA0317137.1"/>
    <property type="molecule type" value="Genomic_DNA"/>
</dbReference>
<dbReference type="NCBIfam" id="TIGR00360">
    <property type="entry name" value="ComEC_N-term"/>
    <property type="match status" value="1"/>
</dbReference>
<evidence type="ECO:0000313" key="9">
    <source>
        <dbReference type="EMBL" id="GAA0317137.1"/>
    </source>
</evidence>
<feature type="transmembrane region" description="Helical" evidence="7">
    <location>
        <begin position="526"/>
        <end position="550"/>
    </location>
</feature>
<gene>
    <name evidence="9" type="ORF">GCM10010151_03820</name>
</gene>
<feature type="transmembrane region" description="Helical" evidence="7">
    <location>
        <begin position="327"/>
        <end position="344"/>
    </location>
</feature>
<dbReference type="InterPro" id="IPR001279">
    <property type="entry name" value="Metallo-B-lactamas"/>
</dbReference>
<dbReference type="PANTHER" id="PTHR30619:SF1">
    <property type="entry name" value="RECOMBINATION PROTEIN 2"/>
    <property type="match status" value="1"/>
</dbReference>
<feature type="transmembrane region" description="Helical" evidence="7">
    <location>
        <begin position="373"/>
        <end position="390"/>
    </location>
</feature>
<evidence type="ECO:0000256" key="3">
    <source>
        <dbReference type="ARBA" id="ARBA00022692"/>
    </source>
</evidence>
<feature type="transmembrane region" description="Helical" evidence="7">
    <location>
        <begin position="396"/>
        <end position="413"/>
    </location>
</feature>
<evidence type="ECO:0000256" key="7">
    <source>
        <dbReference type="SAM" id="Phobius"/>
    </source>
</evidence>
<evidence type="ECO:0000313" key="10">
    <source>
        <dbReference type="Proteomes" id="UP001501822"/>
    </source>
</evidence>
<protein>
    <submittedName>
        <fullName evidence="9">ComEC/Rec2 family competence protein</fullName>
    </submittedName>
</protein>
<evidence type="ECO:0000259" key="8">
    <source>
        <dbReference type="SMART" id="SM00849"/>
    </source>
</evidence>
<evidence type="ECO:0000256" key="5">
    <source>
        <dbReference type="ARBA" id="ARBA00023136"/>
    </source>
</evidence>
<evidence type="ECO:0000256" key="1">
    <source>
        <dbReference type="ARBA" id="ARBA00004651"/>
    </source>
</evidence>
<keyword evidence="4 7" id="KW-1133">Transmembrane helix</keyword>
<organism evidence="9 10">
    <name type="scientific">Actinoallomurus spadix</name>
    <dbReference type="NCBI Taxonomy" id="79912"/>
    <lineage>
        <taxon>Bacteria</taxon>
        <taxon>Bacillati</taxon>
        <taxon>Actinomycetota</taxon>
        <taxon>Actinomycetes</taxon>
        <taxon>Streptosporangiales</taxon>
        <taxon>Thermomonosporaceae</taxon>
        <taxon>Actinoallomurus</taxon>
    </lineage>
</organism>
<feature type="transmembrane region" description="Helical" evidence="7">
    <location>
        <begin position="433"/>
        <end position="458"/>
    </location>
</feature>
<evidence type="ECO:0000256" key="4">
    <source>
        <dbReference type="ARBA" id="ARBA00022989"/>
    </source>
</evidence>
<keyword evidence="3 7" id="KW-0812">Transmembrane</keyword>
<sequence>MSADASTADEAPADRVSADAGMTDEAPGDRVSVDGGTTDEAPGDGPVDGPPGGGYDLRLGPPAVGAWLSALVLLGLGPEAAYVTAVVSATGAVLLAAGAARERLPVPSRVAAGALVCVAASAAGVGFRLTAAGSGPVRALAVRGVTAGLGAVVAGDPVVLKAGPARRRDTVLVPARVEEVDSAPGTGRRRVRVPVLLLADDPAWRPLLPGQRVRLTARLAPPRHGELLAAVGLVRGPPALVGRPPAPQRWAGVIRSRLRAAASGLPADQRGVLPGLVDGDTSLLDPELADAFDAAGLTHLMAVSGENLSLLIGAVLMAGRFTGLGRRAVPVLAGLTVFGFVLVARPSPSVLRAAVMGSVALLAVVTGRERRGMPALCAAVLVLVLLDPALARSYGFALSALATAGILVLGPPWRRGLTRCLPQRTPGRPLRRLAGALAEPLAVAAAAHVACAPLLVLLDGEVSLVAVPANLLAAPAVGPATLLGVLAAAVAPISLPLARLIVVPAGLAVGWIAGVARLGARVPYAAVGWPAGAAGAALLTAVFVAGVLVLRRPGARRVAAAAVTGTALVAIGGHACAPGWPPRGWRFVACDVGQGDGLVLAAGPGSAVVVDAGPDPRFIDRCLRALRVRSVPLLVLTHPHADHVGGVPGVLRGRAVGTVLISPDSEGEERRLLTGRHVLAAGVGDVWSAGPLTLRVLGPLGTLPVSTRDPGTEVNNASVVLFAQWPGLTALLGGDVETEAQRLLLAAGPPHADVLKVPHHGSAHQDPDFLAAVHARIAVTSVGADNDYGHPAPSTMALLARLRLRGYRTDHDGDIAVIRSGDGPAVVTRRAGPR</sequence>
<accession>A0ABP3FG53</accession>
<dbReference type="InterPro" id="IPR036866">
    <property type="entry name" value="RibonucZ/Hydroxyglut_hydro"/>
</dbReference>
<proteinExistence type="predicted"/>
<dbReference type="CDD" id="cd07731">
    <property type="entry name" value="ComA-like_MBL-fold"/>
    <property type="match status" value="1"/>
</dbReference>
<dbReference type="InterPro" id="IPR052159">
    <property type="entry name" value="Competence_DNA_uptake"/>
</dbReference>
<comment type="subcellular location">
    <subcellularLocation>
        <location evidence="1">Cell membrane</location>
        <topology evidence="1">Multi-pass membrane protein</topology>
    </subcellularLocation>
</comment>
<evidence type="ECO:0000256" key="6">
    <source>
        <dbReference type="SAM" id="MobiDB-lite"/>
    </source>
</evidence>
<keyword evidence="5 7" id="KW-0472">Membrane</keyword>
<feature type="transmembrane region" description="Helical" evidence="7">
    <location>
        <begin position="500"/>
        <end position="520"/>
    </location>
</feature>
<name>A0ABP3FG53_9ACTN</name>
<feature type="transmembrane region" description="Helical" evidence="7">
    <location>
        <begin position="470"/>
        <end position="493"/>
    </location>
</feature>
<feature type="transmembrane region" description="Helical" evidence="7">
    <location>
        <begin position="110"/>
        <end position="129"/>
    </location>
</feature>
<reference evidence="10" key="1">
    <citation type="journal article" date="2019" name="Int. J. Syst. Evol. Microbiol.">
        <title>The Global Catalogue of Microorganisms (GCM) 10K type strain sequencing project: providing services to taxonomists for standard genome sequencing and annotation.</title>
        <authorList>
            <consortium name="The Broad Institute Genomics Platform"/>
            <consortium name="The Broad Institute Genome Sequencing Center for Infectious Disease"/>
            <person name="Wu L."/>
            <person name="Ma J."/>
        </authorList>
    </citation>
    <scope>NUCLEOTIDE SEQUENCE [LARGE SCALE GENOMIC DNA]</scope>
    <source>
        <strain evidence="10">JCM 3146</strain>
    </source>
</reference>
<dbReference type="InterPro" id="IPR004477">
    <property type="entry name" value="ComEC_N"/>
</dbReference>
<comment type="caution">
    <text evidence="9">The sequence shown here is derived from an EMBL/GenBank/DDBJ whole genome shotgun (WGS) entry which is preliminary data.</text>
</comment>
<dbReference type="Gene3D" id="3.60.15.10">
    <property type="entry name" value="Ribonuclease Z/Hydroxyacylglutathione hydrolase-like"/>
    <property type="match status" value="1"/>
</dbReference>
<dbReference type="PANTHER" id="PTHR30619">
    <property type="entry name" value="DNA INTERNALIZATION/COMPETENCE PROTEIN COMEC/REC2"/>
    <property type="match status" value="1"/>
</dbReference>
<feature type="domain" description="Metallo-beta-lactamase" evidence="8">
    <location>
        <begin position="594"/>
        <end position="760"/>
    </location>
</feature>
<dbReference type="Pfam" id="PF03772">
    <property type="entry name" value="Competence"/>
    <property type="match status" value="1"/>
</dbReference>
<keyword evidence="2" id="KW-1003">Cell membrane</keyword>
<dbReference type="InterPro" id="IPR035681">
    <property type="entry name" value="ComA-like_MBL"/>
</dbReference>
<keyword evidence="10" id="KW-1185">Reference proteome</keyword>
<dbReference type="SMART" id="SM00849">
    <property type="entry name" value="Lactamase_B"/>
    <property type="match status" value="1"/>
</dbReference>
<feature type="region of interest" description="Disordered" evidence="6">
    <location>
        <begin position="1"/>
        <end position="56"/>
    </location>
</feature>
<feature type="transmembrane region" description="Helical" evidence="7">
    <location>
        <begin position="350"/>
        <end position="366"/>
    </location>
</feature>
<dbReference type="Proteomes" id="UP001501822">
    <property type="component" value="Unassembled WGS sequence"/>
</dbReference>
<dbReference type="Pfam" id="PF00753">
    <property type="entry name" value="Lactamase_B"/>
    <property type="match status" value="1"/>
</dbReference>